<reference evidence="2" key="1">
    <citation type="submission" date="2017-12" db="EMBL/GenBank/DDBJ databases">
        <authorList>
            <consortium name="SysMetEx"/>
        </authorList>
    </citation>
    <scope>NUCLEOTIDE SEQUENCE</scope>
    <source>
        <strain evidence="2">Pb_238</strain>
    </source>
</reference>
<gene>
    <name evidence="2" type="ORF">LFTS_00966</name>
</gene>
<proteinExistence type="predicted"/>
<accession>A0A2I2MF44</accession>
<dbReference type="EMBL" id="LT966316">
    <property type="protein sequence ID" value="SOU92339.1"/>
    <property type="molecule type" value="Genomic_DNA"/>
</dbReference>
<evidence type="ECO:0000256" key="1">
    <source>
        <dbReference type="SAM" id="MobiDB-lite"/>
    </source>
</evidence>
<evidence type="ECO:0000313" key="2">
    <source>
        <dbReference type="EMBL" id="SOU92339.1"/>
    </source>
</evidence>
<protein>
    <submittedName>
        <fullName evidence="2">Uncharacterized protein</fullName>
    </submittedName>
</protein>
<feature type="compositionally biased region" description="Basic and acidic residues" evidence="1">
    <location>
        <begin position="28"/>
        <end position="38"/>
    </location>
</feature>
<organism evidence="2">
    <name type="scientific">Leptospirillum ferriphilum</name>
    <dbReference type="NCBI Taxonomy" id="178606"/>
    <lineage>
        <taxon>Bacteria</taxon>
        <taxon>Pseudomonadati</taxon>
        <taxon>Nitrospirota</taxon>
        <taxon>Nitrospiria</taxon>
        <taxon>Nitrospirales</taxon>
        <taxon>Nitrospiraceae</taxon>
        <taxon>Leptospirillum</taxon>
    </lineage>
</organism>
<sequence>MPSPEFLANARKGFFPNHAARNPLEAVDQGRDRNGRGELTKTRKYFDIKFYKRNLRKKLAKRLQ</sequence>
<dbReference type="AlphaFoldDB" id="A0A2I2MF44"/>
<name>A0A2I2MF44_9BACT</name>
<feature type="region of interest" description="Disordered" evidence="1">
    <location>
        <begin position="18"/>
        <end position="38"/>
    </location>
</feature>